<evidence type="ECO:0000313" key="6">
    <source>
        <dbReference type="Proteomes" id="UP000094053"/>
    </source>
</evidence>
<keyword evidence="3" id="KW-0067">ATP-binding</keyword>
<dbReference type="OrthoDB" id="3174546at2"/>
<feature type="domain" description="UspA" evidence="4">
    <location>
        <begin position="156"/>
        <end position="286"/>
    </location>
</feature>
<name>A0A1E3RSU9_MYCFV</name>
<dbReference type="PRINTS" id="PR01438">
    <property type="entry name" value="UNVRSLSTRESS"/>
</dbReference>
<protein>
    <submittedName>
        <fullName evidence="5">Universal stress protein</fullName>
    </submittedName>
</protein>
<dbReference type="PANTHER" id="PTHR46268">
    <property type="entry name" value="STRESS RESPONSE PROTEIN NHAX"/>
    <property type="match status" value="1"/>
</dbReference>
<feature type="domain" description="UspA" evidence="4">
    <location>
        <begin position="8"/>
        <end position="145"/>
    </location>
</feature>
<evidence type="ECO:0000313" key="5">
    <source>
        <dbReference type="EMBL" id="ODQ92512.1"/>
    </source>
</evidence>
<evidence type="ECO:0000256" key="2">
    <source>
        <dbReference type="ARBA" id="ARBA00022741"/>
    </source>
</evidence>
<dbReference type="SUPFAM" id="SSF52402">
    <property type="entry name" value="Adenine nucleotide alpha hydrolases-like"/>
    <property type="match status" value="2"/>
</dbReference>
<evidence type="ECO:0000256" key="1">
    <source>
        <dbReference type="ARBA" id="ARBA00008791"/>
    </source>
</evidence>
<gene>
    <name evidence="5" type="ORF">BHQ18_01935</name>
</gene>
<reference evidence="6" key="1">
    <citation type="submission" date="2016-09" db="EMBL/GenBank/DDBJ databases">
        <authorList>
            <person name="Greninger A.L."/>
            <person name="Jerome K.R."/>
            <person name="Mcnair B."/>
            <person name="Wallis C."/>
            <person name="Fang F."/>
        </authorList>
    </citation>
    <scope>NUCLEOTIDE SEQUENCE [LARGE SCALE GENOMIC DNA]</scope>
    <source>
        <strain evidence="6">M6</strain>
    </source>
</reference>
<dbReference type="STRING" id="1776.BHQ18_01935"/>
<dbReference type="AlphaFoldDB" id="A0A1E3RSU9"/>
<sequence length="288" mass="30308">MTTHSPGILVGVDGSTDSEAAIKWATRQAILHDKPLMLLHAIPPVAVTWPVAYLEASYLDSQEAAAAEALKSAQEVVRATAGDAAPPIRTEVVHASGPSALVGASRDAHMTVCGTRGLGAIARALLGSTSNALLHHGRGPIVVVHAEDDVDDSAPVLVGIDGSAASEEATAVAFDEASRRGVDLVALHAWSDVVYPALQMEWQGYEEEGQKVLAERLAGWQERYPDVTVHRRVVNDQPARWLIDLSEQAQLVVLGSHGRGGFAGLVLGSVAARVAQSAKAPTMVVRPR</sequence>
<comment type="similarity">
    <text evidence="1">Belongs to the universal stress protein A family.</text>
</comment>
<organism evidence="5 6">
    <name type="scientific">Mycolicibacterium flavescens</name>
    <name type="common">Mycobacterium flavescens</name>
    <dbReference type="NCBI Taxonomy" id="1776"/>
    <lineage>
        <taxon>Bacteria</taxon>
        <taxon>Bacillati</taxon>
        <taxon>Actinomycetota</taxon>
        <taxon>Actinomycetes</taxon>
        <taxon>Mycobacteriales</taxon>
        <taxon>Mycobacteriaceae</taxon>
        <taxon>Mycolicibacterium</taxon>
    </lineage>
</organism>
<evidence type="ECO:0000259" key="4">
    <source>
        <dbReference type="Pfam" id="PF00582"/>
    </source>
</evidence>
<evidence type="ECO:0000256" key="3">
    <source>
        <dbReference type="ARBA" id="ARBA00022840"/>
    </source>
</evidence>
<keyword evidence="2" id="KW-0547">Nucleotide-binding</keyword>
<dbReference type="GO" id="GO:0005524">
    <property type="term" value="F:ATP binding"/>
    <property type="evidence" value="ECO:0007669"/>
    <property type="project" value="UniProtKB-KW"/>
</dbReference>
<dbReference type="PANTHER" id="PTHR46268:SF27">
    <property type="entry name" value="UNIVERSAL STRESS PROTEIN RV2623"/>
    <property type="match status" value="1"/>
</dbReference>
<dbReference type="InterPro" id="IPR006015">
    <property type="entry name" value="Universal_stress_UspA"/>
</dbReference>
<keyword evidence="6" id="KW-1185">Reference proteome</keyword>
<comment type="caution">
    <text evidence="5">The sequence shown here is derived from an EMBL/GenBank/DDBJ whole genome shotgun (WGS) entry which is preliminary data.</text>
</comment>
<dbReference type="Pfam" id="PF00582">
    <property type="entry name" value="Usp"/>
    <property type="match status" value="2"/>
</dbReference>
<dbReference type="EMBL" id="MIHA01000001">
    <property type="protein sequence ID" value="ODQ92512.1"/>
    <property type="molecule type" value="Genomic_DNA"/>
</dbReference>
<proteinExistence type="inferred from homology"/>
<dbReference type="Proteomes" id="UP000094053">
    <property type="component" value="Unassembled WGS sequence"/>
</dbReference>
<dbReference type="InterPro" id="IPR014729">
    <property type="entry name" value="Rossmann-like_a/b/a_fold"/>
</dbReference>
<dbReference type="RefSeq" id="WP_069411863.1">
    <property type="nucleotide sequence ID" value="NZ_JACKUL010000020.1"/>
</dbReference>
<dbReference type="Gene3D" id="3.40.50.620">
    <property type="entry name" value="HUPs"/>
    <property type="match status" value="2"/>
</dbReference>
<dbReference type="InterPro" id="IPR006016">
    <property type="entry name" value="UspA"/>
</dbReference>
<accession>A0A1E3RSU9</accession>